<dbReference type="InterPro" id="IPR013216">
    <property type="entry name" value="Methyltransf_11"/>
</dbReference>
<comment type="caution">
    <text evidence="2">The sequence shown here is derived from an EMBL/GenBank/DDBJ whole genome shotgun (WGS) entry which is preliminary data.</text>
</comment>
<dbReference type="InterPro" id="IPR029063">
    <property type="entry name" value="SAM-dependent_MTases_sf"/>
</dbReference>
<dbReference type="GO" id="GO:0032259">
    <property type="term" value="P:methylation"/>
    <property type="evidence" value="ECO:0007669"/>
    <property type="project" value="UniProtKB-KW"/>
</dbReference>
<evidence type="ECO:0000313" key="3">
    <source>
        <dbReference type="Proteomes" id="UP001596512"/>
    </source>
</evidence>
<keyword evidence="2" id="KW-0808">Transferase</keyword>
<dbReference type="Gene3D" id="3.40.50.150">
    <property type="entry name" value="Vaccinia Virus protein VP39"/>
    <property type="match status" value="1"/>
</dbReference>
<organism evidence="2 3">
    <name type="scientific">Actinokineospora soli</name>
    <dbReference type="NCBI Taxonomy" id="1048753"/>
    <lineage>
        <taxon>Bacteria</taxon>
        <taxon>Bacillati</taxon>
        <taxon>Actinomycetota</taxon>
        <taxon>Actinomycetes</taxon>
        <taxon>Pseudonocardiales</taxon>
        <taxon>Pseudonocardiaceae</taxon>
        <taxon>Actinokineospora</taxon>
    </lineage>
</organism>
<dbReference type="PANTHER" id="PTHR43861:SF1">
    <property type="entry name" value="TRANS-ACONITATE 2-METHYLTRANSFERASE"/>
    <property type="match status" value="1"/>
</dbReference>
<dbReference type="EC" id="2.1.1.-" evidence="2"/>
<keyword evidence="2" id="KW-0489">Methyltransferase</keyword>
<evidence type="ECO:0000313" key="2">
    <source>
        <dbReference type="EMBL" id="MFC7616533.1"/>
    </source>
</evidence>
<dbReference type="CDD" id="cd02440">
    <property type="entry name" value="AdoMet_MTases"/>
    <property type="match status" value="1"/>
</dbReference>
<accession>A0ABW2TVR4</accession>
<keyword evidence="3" id="KW-1185">Reference proteome</keyword>
<dbReference type="SUPFAM" id="SSF53335">
    <property type="entry name" value="S-adenosyl-L-methionine-dependent methyltransferases"/>
    <property type="match status" value="1"/>
</dbReference>
<protein>
    <submittedName>
        <fullName evidence="2">Class I SAM-dependent methyltransferase</fullName>
        <ecNumber evidence="2">2.1.1.-</ecNumber>
    </submittedName>
</protein>
<dbReference type="Pfam" id="PF08241">
    <property type="entry name" value="Methyltransf_11"/>
    <property type="match status" value="1"/>
</dbReference>
<name>A0ABW2TVR4_9PSEU</name>
<sequence>MTGVVNTAQEAAWNGYEGRHWADHAARYDAVNSGFNHDVLDRVRENDRVLDLGCGNGQLTRLAAARARHAVGVDLSGPMLARARADADVPNVEFVQGDAQVHPFPAAAFDLAVSRFGVMFYADPVAAFANVRRALVPGGRLALLAMTPLAGTDLGVVLGALVPHLPFPTGADGEGPTSFGDPARVSEVLTAAGFADVVCEHVEADQVWGADAEDAAGFMAAWGPVKHHMDLAGPEAAERARTALAEVLTRFAGPDGVRTRGTAWLVTATG</sequence>
<dbReference type="GO" id="GO:0008168">
    <property type="term" value="F:methyltransferase activity"/>
    <property type="evidence" value="ECO:0007669"/>
    <property type="project" value="UniProtKB-KW"/>
</dbReference>
<dbReference type="PANTHER" id="PTHR43861">
    <property type="entry name" value="TRANS-ACONITATE 2-METHYLTRANSFERASE-RELATED"/>
    <property type="match status" value="1"/>
</dbReference>
<feature type="domain" description="Methyltransferase type 11" evidence="1">
    <location>
        <begin position="50"/>
        <end position="142"/>
    </location>
</feature>
<reference evidence="3" key="1">
    <citation type="journal article" date="2019" name="Int. J. Syst. Evol. Microbiol.">
        <title>The Global Catalogue of Microorganisms (GCM) 10K type strain sequencing project: providing services to taxonomists for standard genome sequencing and annotation.</title>
        <authorList>
            <consortium name="The Broad Institute Genomics Platform"/>
            <consortium name="The Broad Institute Genome Sequencing Center for Infectious Disease"/>
            <person name="Wu L."/>
            <person name="Ma J."/>
        </authorList>
    </citation>
    <scope>NUCLEOTIDE SEQUENCE [LARGE SCALE GENOMIC DNA]</scope>
    <source>
        <strain evidence="3">JCM 17695</strain>
    </source>
</reference>
<proteinExistence type="predicted"/>
<gene>
    <name evidence="2" type="ORF">ACFQV2_26750</name>
</gene>
<evidence type="ECO:0000259" key="1">
    <source>
        <dbReference type="Pfam" id="PF08241"/>
    </source>
</evidence>
<dbReference type="Proteomes" id="UP001596512">
    <property type="component" value="Unassembled WGS sequence"/>
</dbReference>
<dbReference type="EMBL" id="JBHTEY010000004">
    <property type="protein sequence ID" value="MFC7616533.1"/>
    <property type="molecule type" value="Genomic_DNA"/>
</dbReference>